<evidence type="ECO:0000256" key="1">
    <source>
        <dbReference type="ARBA" id="ARBA00008954"/>
    </source>
</evidence>
<name>A0A160TXM5_9ZZZZ</name>
<comment type="similarity">
    <text evidence="1">Belongs to the class-III pyridoxal-phosphate-dependent aminotransferase family.</text>
</comment>
<dbReference type="Gene3D" id="3.40.640.10">
    <property type="entry name" value="Type I PLP-dependent aspartate aminotransferase-like (Major domain)"/>
    <property type="match status" value="1"/>
</dbReference>
<dbReference type="SUPFAM" id="SSF53383">
    <property type="entry name" value="PLP-dependent transferases"/>
    <property type="match status" value="1"/>
</dbReference>
<dbReference type="Gene3D" id="3.90.1150.10">
    <property type="entry name" value="Aspartate Aminotransferase, domain 1"/>
    <property type="match status" value="1"/>
</dbReference>
<reference evidence="5" key="1">
    <citation type="submission" date="2015-10" db="EMBL/GenBank/DDBJ databases">
        <authorList>
            <person name="Gilbert D.G."/>
        </authorList>
    </citation>
    <scope>NUCLEOTIDE SEQUENCE</scope>
</reference>
<dbReference type="PROSITE" id="PS00600">
    <property type="entry name" value="AA_TRANSFER_CLASS_3"/>
    <property type="match status" value="1"/>
</dbReference>
<dbReference type="NCBIfam" id="NF005447">
    <property type="entry name" value="PRK07036.1"/>
    <property type="match status" value="1"/>
</dbReference>
<protein>
    <submittedName>
        <fullName evidence="5">Omega-amino acid--pyruvate aminotransferase</fullName>
        <ecNumber evidence="5">2.6.1.18</ecNumber>
    </submittedName>
</protein>
<proteinExistence type="inferred from homology"/>
<dbReference type="Pfam" id="PF00202">
    <property type="entry name" value="Aminotran_3"/>
    <property type="match status" value="1"/>
</dbReference>
<dbReference type="GO" id="GO:0016223">
    <property type="term" value="F:beta-alanine:pyruvate transaminase activity"/>
    <property type="evidence" value="ECO:0007669"/>
    <property type="project" value="UniProtKB-EC"/>
</dbReference>
<dbReference type="PANTHER" id="PTHR43094:SF1">
    <property type="entry name" value="AMINOTRANSFERASE CLASS-III"/>
    <property type="match status" value="1"/>
</dbReference>
<dbReference type="InterPro" id="IPR005814">
    <property type="entry name" value="Aminotrans_3"/>
</dbReference>
<dbReference type="InterPro" id="IPR015422">
    <property type="entry name" value="PyrdxlP-dep_Trfase_small"/>
</dbReference>
<dbReference type="EMBL" id="CZRL01000106">
    <property type="protein sequence ID" value="CUS54814.1"/>
    <property type="molecule type" value="Genomic_DNA"/>
</dbReference>
<accession>A0A160TXM5</accession>
<dbReference type="CDD" id="cd00610">
    <property type="entry name" value="OAT_like"/>
    <property type="match status" value="1"/>
</dbReference>
<evidence type="ECO:0000256" key="3">
    <source>
        <dbReference type="ARBA" id="ARBA00022679"/>
    </source>
</evidence>
<evidence type="ECO:0000256" key="4">
    <source>
        <dbReference type="ARBA" id="ARBA00022898"/>
    </source>
</evidence>
<dbReference type="GO" id="GO:0005829">
    <property type="term" value="C:cytosol"/>
    <property type="evidence" value="ECO:0007669"/>
    <property type="project" value="TreeGrafter"/>
</dbReference>
<dbReference type="GO" id="GO:0030170">
    <property type="term" value="F:pyridoxal phosphate binding"/>
    <property type="evidence" value="ECO:0007669"/>
    <property type="project" value="InterPro"/>
</dbReference>
<gene>
    <name evidence="5" type="ORF">MGWOODY_XGa1804</name>
</gene>
<dbReference type="InterPro" id="IPR049704">
    <property type="entry name" value="Aminotrans_3_PPA_site"/>
</dbReference>
<keyword evidence="5" id="KW-0670">Pyruvate</keyword>
<evidence type="ECO:0000256" key="2">
    <source>
        <dbReference type="ARBA" id="ARBA00022576"/>
    </source>
</evidence>
<dbReference type="PANTHER" id="PTHR43094">
    <property type="entry name" value="AMINOTRANSFERASE"/>
    <property type="match status" value="1"/>
</dbReference>
<dbReference type="EC" id="2.6.1.18" evidence="5"/>
<dbReference type="PIRSF" id="PIRSF000521">
    <property type="entry name" value="Transaminase_4ab_Lys_Orn"/>
    <property type="match status" value="1"/>
</dbReference>
<evidence type="ECO:0000313" key="5">
    <source>
        <dbReference type="EMBL" id="CUS54814.1"/>
    </source>
</evidence>
<dbReference type="AlphaFoldDB" id="A0A160TXM5"/>
<dbReference type="InterPro" id="IPR015424">
    <property type="entry name" value="PyrdxlP-dep_Trfase"/>
</dbReference>
<keyword evidence="3 5" id="KW-0808">Transferase</keyword>
<dbReference type="FunFam" id="3.40.640.10:FF:000014">
    <property type="entry name" value="Adenosylmethionine-8-amino-7-oxononanoate aminotransferase, probable"/>
    <property type="match status" value="1"/>
</dbReference>
<dbReference type="InterPro" id="IPR015421">
    <property type="entry name" value="PyrdxlP-dep_Trfase_major"/>
</dbReference>
<keyword evidence="2 5" id="KW-0032">Aminotransferase</keyword>
<organism evidence="5">
    <name type="scientific">hydrothermal vent metagenome</name>
    <dbReference type="NCBI Taxonomy" id="652676"/>
    <lineage>
        <taxon>unclassified sequences</taxon>
        <taxon>metagenomes</taxon>
        <taxon>ecological metagenomes</taxon>
    </lineage>
</organism>
<keyword evidence="4" id="KW-0663">Pyridoxal phosphate</keyword>
<sequence>MTNSDFVPTDDLSTIREMDEHVVHPWESFDRPNTSRTIIDSGAGVYVYDDQGNRLLDGPGGMWCVNVGHGRQEIADAIADQAAQLSYTSPWSHPTAPAARLADRLSSVAPGDLDHVFYTTGGSTAIDSALRFCLFYNNVLGRPEKKQFITRHDAYHGSTYLSAAVCGKSRDKNWLDTQLDQVHFVSSPNSYRSAGGLDEAAFCRKLIAELEAKILEVKPERVAAFIAEPILASGGVIVPPTGYHAACLEVCRRHDVIYISDEVVTGFGRLGDWFASESVFDITPDIITCAKGLTSGYVPLGAVLISDRLISNVGGDGERGAVFSNGFTYSGHPVSCAAALANMDIIEGEGLLEHAREVGPYLQQQLSTLIDLPIVGNVRGLGLMGCVECVVDHESHQPLMLDYEVGNRIDVHCQKLGLLVRPLINMCVMSPPIIIDHEQIDELVRVLRLGIERTIDDLEKEGVAGGL</sequence>